<dbReference type="AlphaFoldDB" id="A0A8S9PPE8"/>
<organism evidence="1 2">
    <name type="scientific">Brassica cretica</name>
    <name type="common">Mustard</name>
    <dbReference type="NCBI Taxonomy" id="69181"/>
    <lineage>
        <taxon>Eukaryota</taxon>
        <taxon>Viridiplantae</taxon>
        <taxon>Streptophyta</taxon>
        <taxon>Embryophyta</taxon>
        <taxon>Tracheophyta</taxon>
        <taxon>Spermatophyta</taxon>
        <taxon>Magnoliopsida</taxon>
        <taxon>eudicotyledons</taxon>
        <taxon>Gunneridae</taxon>
        <taxon>Pentapetalae</taxon>
        <taxon>rosids</taxon>
        <taxon>malvids</taxon>
        <taxon>Brassicales</taxon>
        <taxon>Brassicaceae</taxon>
        <taxon>Brassiceae</taxon>
        <taxon>Brassica</taxon>
    </lineage>
</organism>
<reference evidence="1" key="1">
    <citation type="submission" date="2019-12" db="EMBL/GenBank/DDBJ databases">
        <title>Genome sequencing and annotation of Brassica cretica.</title>
        <authorList>
            <person name="Studholme D.J."/>
            <person name="Sarris P."/>
        </authorList>
    </citation>
    <scope>NUCLEOTIDE SEQUENCE</scope>
    <source>
        <strain evidence="1">PFS-109/04</strain>
        <tissue evidence="1">Leaf</tissue>
    </source>
</reference>
<dbReference type="EMBL" id="QGKX02001347">
    <property type="protein sequence ID" value="KAF3523845.1"/>
    <property type="molecule type" value="Genomic_DNA"/>
</dbReference>
<evidence type="ECO:0008006" key="3">
    <source>
        <dbReference type="Google" id="ProtNLM"/>
    </source>
</evidence>
<comment type="caution">
    <text evidence="1">The sequence shown here is derived from an EMBL/GenBank/DDBJ whole genome shotgun (WGS) entry which is preliminary data.</text>
</comment>
<protein>
    <recommendedName>
        <fullName evidence="3">RNase H type-1 domain-containing protein</fullName>
    </recommendedName>
</protein>
<sequence length="152" mass="16940">MVSIQQGLAIILHKDELQTSARRVTLPPVGITSNIFPWICWGLWLSRNQLIFESKTLTQQQIVNRAIVSCKKWESVQSIIPKPISTKATPRMLSDPTADTIIYHTYAAWNKEHKVAGLTWICSTSYSTEVSRGSSLQSAVASLLMAEALAIR</sequence>
<gene>
    <name evidence="1" type="ORF">F2Q69_00049621</name>
</gene>
<evidence type="ECO:0000313" key="1">
    <source>
        <dbReference type="EMBL" id="KAF3523845.1"/>
    </source>
</evidence>
<name>A0A8S9PPE8_BRACR</name>
<proteinExistence type="predicted"/>
<accession>A0A8S9PPE8</accession>
<evidence type="ECO:0000313" key="2">
    <source>
        <dbReference type="Proteomes" id="UP000712600"/>
    </source>
</evidence>
<dbReference type="Proteomes" id="UP000712600">
    <property type="component" value="Unassembled WGS sequence"/>
</dbReference>